<feature type="region of interest" description="Disordered" evidence="2">
    <location>
        <begin position="252"/>
        <end position="293"/>
    </location>
</feature>
<feature type="region of interest" description="Disordered" evidence="2">
    <location>
        <begin position="149"/>
        <end position="229"/>
    </location>
</feature>
<feature type="compositionally biased region" description="Basic and acidic residues" evidence="2">
    <location>
        <begin position="396"/>
        <end position="442"/>
    </location>
</feature>
<evidence type="ECO:0000256" key="1">
    <source>
        <dbReference type="SAM" id="Coils"/>
    </source>
</evidence>
<evidence type="ECO:0000256" key="2">
    <source>
        <dbReference type="SAM" id="MobiDB-lite"/>
    </source>
</evidence>
<keyword evidence="1" id="KW-0175">Coiled coil</keyword>
<evidence type="ECO:0000313" key="3">
    <source>
        <dbReference type="WBParaSite" id="ASIM_0000182001-mRNA-1"/>
    </source>
</evidence>
<feature type="region of interest" description="Disordered" evidence="2">
    <location>
        <begin position="369"/>
        <end position="448"/>
    </location>
</feature>
<feature type="compositionally biased region" description="Low complexity" evidence="2">
    <location>
        <begin position="386"/>
        <end position="395"/>
    </location>
</feature>
<feature type="compositionally biased region" description="Basic and acidic residues" evidence="2">
    <location>
        <begin position="208"/>
        <end position="229"/>
    </location>
</feature>
<protein>
    <submittedName>
        <fullName evidence="3">Titin</fullName>
    </submittedName>
</protein>
<name>A0A0M3J2Q9_ANISI</name>
<dbReference type="AlphaFoldDB" id="A0A0M3J2Q9"/>
<feature type="coiled-coil region" evidence="1">
    <location>
        <begin position="102"/>
        <end position="129"/>
    </location>
</feature>
<accession>A0A0M3J2Q9</accession>
<feature type="compositionally biased region" description="Basic and acidic residues" evidence="2">
    <location>
        <begin position="255"/>
        <end position="292"/>
    </location>
</feature>
<feature type="compositionally biased region" description="Low complexity" evidence="2">
    <location>
        <begin position="182"/>
        <end position="204"/>
    </location>
</feature>
<proteinExistence type="predicted"/>
<organism evidence="3">
    <name type="scientific">Anisakis simplex</name>
    <name type="common">Herring worm</name>
    <dbReference type="NCBI Taxonomy" id="6269"/>
    <lineage>
        <taxon>Eukaryota</taxon>
        <taxon>Metazoa</taxon>
        <taxon>Ecdysozoa</taxon>
        <taxon>Nematoda</taxon>
        <taxon>Chromadorea</taxon>
        <taxon>Rhabditida</taxon>
        <taxon>Spirurina</taxon>
        <taxon>Ascaridomorpha</taxon>
        <taxon>Ascaridoidea</taxon>
        <taxon>Anisakidae</taxon>
        <taxon>Anisakis</taxon>
        <taxon>Anisakis simplex complex</taxon>
    </lineage>
</organism>
<reference evidence="3" key="1">
    <citation type="submission" date="2017-02" db="UniProtKB">
        <authorList>
            <consortium name="WormBaseParasite"/>
        </authorList>
    </citation>
    <scope>IDENTIFICATION</scope>
</reference>
<sequence>LSGEQPAEGGGDFMKPAASSVYATIPSVLAQQPAAASTTTVETTVKLQPHIPSGEHAPVQAESVQTQEFISQETMGNLEPKKLIEETIRPKGDQYVEEPNKVKDLEGLAKKEAEELQKLFEEYQIIAEKPAELPSYSKPMPVAEYAELHQTQQPIKTIPPEHPPFPSASFEHESPLKGSTYQPEQVPVPQQQPEELPSQPIQSSNLATERDQSGQHRVRSDRPGRILGIRVEKPEYEEAKVKRFVETVQTPEEFEYSRSHPVRVSEHVGAKMSKTDQQRSKDEALERQRDQQETAAATAAIELASDEMKRLAEVDIYVQDAMDYVSAQRQEQDEMYRAQYPLPERQQATQAGSRMDTISGFVIEEEMLESVGRSGGHQLPLSGSYQKQQPQQLQQKKPEDGHVHEHKREGGDEHEPEHGRDRDREKAREVDREHDREQERGHLKATFSNEQISGEATSELVHTNEEFEKIEHIAELDDTMTYAPEIQSIEIPPDRSSENSENLQEYFDQVAAECMVGVFKQPQKPGRFPTEAPSAIPTQKLTDMTPSISSAKSYTSSEGERVSILLIY</sequence>
<dbReference type="WBParaSite" id="ASIM_0000182001-mRNA-1">
    <property type="protein sequence ID" value="ASIM_0000182001-mRNA-1"/>
    <property type="gene ID" value="ASIM_0000182001"/>
</dbReference>